<proteinExistence type="predicted"/>
<dbReference type="EMBL" id="JBAPLU010000029">
    <property type="protein sequence ID" value="MEI4273893.1"/>
    <property type="molecule type" value="Genomic_DNA"/>
</dbReference>
<feature type="domain" description="IrrE N-terminal-like" evidence="2">
    <location>
        <begin position="31"/>
        <end position="132"/>
    </location>
</feature>
<dbReference type="RefSeq" id="WP_336406009.1">
    <property type="nucleotide sequence ID" value="NZ_JBAPLU010000029.1"/>
</dbReference>
<dbReference type="Proteomes" id="UP001361570">
    <property type="component" value="Unassembled WGS sequence"/>
</dbReference>
<dbReference type="InterPro" id="IPR010359">
    <property type="entry name" value="IrrE_HExxH"/>
</dbReference>
<feature type="region of interest" description="Disordered" evidence="1">
    <location>
        <begin position="68"/>
        <end position="88"/>
    </location>
</feature>
<keyword evidence="4" id="KW-1185">Reference proteome</keyword>
<sequence length="154" mass="17201">MRTGAYDPWQDAESRADLDVVIDPDLPARRGDAWWVPMLRAIAIRADLHPTHERCVLAHELVHVDDDDRQLAGRGPDGTRLGRRQEQRADRTAARRLIRIRDLVAAVTTHPTDPAAVAHELDVTQHMLRVRLEHLQRAESALLAAAILEADAAA</sequence>
<accession>A0ABU8DYX7</accession>
<gene>
    <name evidence="3" type="ORF">TEK04_19405</name>
</gene>
<organism evidence="3 4">
    <name type="scientific">Klenkia sesuvii</name>
    <dbReference type="NCBI Taxonomy" id="3103137"/>
    <lineage>
        <taxon>Bacteria</taxon>
        <taxon>Bacillati</taxon>
        <taxon>Actinomycetota</taxon>
        <taxon>Actinomycetes</taxon>
        <taxon>Geodermatophilales</taxon>
        <taxon>Geodermatophilaceae</taxon>
        <taxon>Klenkia</taxon>
    </lineage>
</organism>
<reference evidence="3 4" key="1">
    <citation type="submission" date="2024-03" db="EMBL/GenBank/DDBJ databases">
        <title>Draft genome sequence of Klenkia sp. LSe6-5.</title>
        <authorList>
            <person name="Duangmal K."/>
            <person name="Chantavorakit T."/>
        </authorList>
    </citation>
    <scope>NUCLEOTIDE SEQUENCE [LARGE SCALE GENOMIC DNA]</scope>
    <source>
        <strain evidence="3 4">LSe6-5</strain>
    </source>
</reference>
<evidence type="ECO:0000259" key="2">
    <source>
        <dbReference type="Pfam" id="PF06114"/>
    </source>
</evidence>
<evidence type="ECO:0000313" key="4">
    <source>
        <dbReference type="Proteomes" id="UP001361570"/>
    </source>
</evidence>
<name>A0ABU8DYX7_9ACTN</name>
<evidence type="ECO:0000256" key="1">
    <source>
        <dbReference type="SAM" id="MobiDB-lite"/>
    </source>
</evidence>
<evidence type="ECO:0000313" key="3">
    <source>
        <dbReference type="EMBL" id="MEI4273893.1"/>
    </source>
</evidence>
<dbReference type="Pfam" id="PF06114">
    <property type="entry name" value="Peptidase_M78"/>
    <property type="match status" value="1"/>
</dbReference>
<comment type="caution">
    <text evidence="3">The sequence shown here is derived from an EMBL/GenBank/DDBJ whole genome shotgun (WGS) entry which is preliminary data.</text>
</comment>
<protein>
    <submittedName>
        <fullName evidence="3">ImmA/IrrE family metallo-endopeptidase</fullName>
    </submittedName>
</protein>